<dbReference type="EnsemblPlants" id="ONIVA11G15590.1">
    <property type="protein sequence ID" value="ONIVA11G15590.1"/>
    <property type="gene ID" value="ONIVA11G15590"/>
</dbReference>
<keyword evidence="1" id="KW-0812">Transmembrane</keyword>
<evidence type="ECO:0000313" key="2">
    <source>
        <dbReference type="EnsemblPlants" id="ONIVA11G15590.1"/>
    </source>
</evidence>
<dbReference type="Pfam" id="PF03140">
    <property type="entry name" value="DUF247"/>
    <property type="match status" value="1"/>
</dbReference>
<dbReference type="AlphaFoldDB" id="A0A0E0J2S5"/>
<protein>
    <submittedName>
        <fullName evidence="2">Uncharacterized protein</fullName>
    </submittedName>
</protein>
<dbReference type="eggNOG" id="ENOG502QR4P">
    <property type="taxonomic scope" value="Eukaryota"/>
</dbReference>
<feature type="transmembrane region" description="Helical" evidence="1">
    <location>
        <begin position="459"/>
        <end position="483"/>
    </location>
</feature>
<keyword evidence="1" id="KW-0472">Membrane</keyword>
<proteinExistence type="predicted"/>
<evidence type="ECO:0000256" key="1">
    <source>
        <dbReference type="SAM" id="Phobius"/>
    </source>
</evidence>
<dbReference type="Gramene" id="ONIVA11G15590.1">
    <property type="protein sequence ID" value="ONIVA11G15590.1"/>
    <property type="gene ID" value="ONIVA11G15590"/>
</dbReference>
<reference evidence="2" key="1">
    <citation type="submission" date="2015-04" db="UniProtKB">
        <authorList>
            <consortium name="EnsemblPlants"/>
        </authorList>
    </citation>
    <scope>IDENTIFICATION</scope>
    <source>
        <strain evidence="2">SL10</strain>
    </source>
</reference>
<dbReference type="PANTHER" id="PTHR31170">
    <property type="entry name" value="BNAC04G53230D PROTEIN"/>
    <property type="match status" value="1"/>
</dbReference>
<name>A0A0E0J2S5_ORYNI</name>
<dbReference type="OMA" id="ELMHVED"/>
<dbReference type="Proteomes" id="UP000006591">
    <property type="component" value="Chromosome 11"/>
</dbReference>
<keyword evidence="3" id="KW-1185">Reference proteome</keyword>
<dbReference type="PANTHER" id="PTHR31170:SF18">
    <property type="entry name" value="(WILD MALAYSIAN BANANA) HYPOTHETICAL PROTEIN"/>
    <property type="match status" value="1"/>
</dbReference>
<keyword evidence="1" id="KW-1133">Transmembrane helix</keyword>
<sequence>MDITVAGAGDGGSGGGRRTWVVEVERTLHDAPDAAAEASRWRRHCIYRVPACIKDLKPKAYQPQVVSLGPFHHGDPGLAPMEAHKRRALRHLLRRAARPLADFVAAVEAVADRLEAAYLDLGDGWRGGEARERFLEMMIVDGCFLLEVMRAAAAVSPAPAAAAAAGKPHAAAAAKEEEDYAENDPVFSRHGVLYMVPYIRRDMLMLENQLPLLVLERLLFVETERANVAHSRVSNEDHINRMVLRFLSPSARTPALGTPLGHHPLDALRRSMLHGEYQSPRRGHGAGARSDHRDIIRPAAYADDGGGDIIRSAVELYEAGIRFRRARTESLHDVRFRHGVLAMPPVAVDDSTEYMLLNMMAFERLHPGAGNDVTAYVFFMDSIIDSAKDVALLSSKGIIQNAVGSDKAVAKLFNSISKDVVLEPESALDGVQRQVNAYCRQPWNMWRANLIHTYFRSPWAFMSLAAAMFLLVMTVMQTVYTVLPFYQNKDAAGGGGGGSAAPSPM</sequence>
<accession>A0A0E0J2S5</accession>
<evidence type="ECO:0000313" key="3">
    <source>
        <dbReference type="Proteomes" id="UP000006591"/>
    </source>
</evidence>
<dbReference type="HOGENOM" id="CLU_020188_0_2_1"/>
<organism evidence="2">
    <name type="scientific">Oryza nivara</name>
    <name type="common">Indian wild rice</name>
    <name type="synonym">Oryza sativa f. spontanea</name>
    <dbReference type="NCBI Taxonomy" id="4536"/>
    <lineage>
        <taxon>Eukaryota</taxon>
        <taxon>Viridiplantae</taxon>
        <taxon>Streptophyta</taxon>
        <taxon>Embryophyta</taxon>
        <taxon>Tracheophyta</taxon>
        <taxon>Spermatophyta</taxon>
        <taxon>Magnoliopsida</taxon>
        <taxon>Liliopsida</taxon>
        <taxon>Poales</taxon>
        <taxon>Poaceae</taxon>
        <taxon>BOP clade</taxon>
        <taxon>Oryzoideae</taxon>
        <taxon>Oryzeae</taxon>
        <taxon>Oryzinae</taxon>
        <taxon>Oryza</taxon>
    </lineage>
</organism>
<reference evidence="2" key="2">
    <citation type="submission" date="2018-04" db="EMBL/GenBank/DDBJ databases">
        <title>OnivRS2 (Oryza nivara Reference Sequence Version 2).</title>
        <authorList>
            <person name="Zhang J."/>
            <person name="Kudrna D."/>
            <person name="Lee S."/>
            <person name="Talag J."/>
            <person name="Rajasekar S."/>
            <person name="Welchert J."/>
            <person name="Hsing Y.-I."/>
            <person name="Wing R.A."/>
        </authorList>
    </citation>
    <scope>NUCLEOTIDE SEQUENCE [LARGE SCALE GENOMIC DNA]</scope>
    <source>
        <strain evidence="2">SL10</strain>
    </source>
</reference>
<dbReference type="InterPro" id="IPR004158">
    <property type="entry name" value="DUF247_pln"/>
</dbReference>
<dbReference type="STRING" id="4536.A0A0E0J2S5"/>